<name>A0ACB5RCB0_9CLOT</name>
<evidence type="ECO:0000313" key="2">
    <source>
        <dbReference type="Proteomes" id="UP001058074"/>
    </source>
</evidence>
<keyword evidence="2" id="KW-1185">Reference proteome</keyword>
<dbReference type="Proteomes" id="UP001058074">
    <property type="component" value="Unassembled WGS sequence"/>
</dbReference>
<sequence length="277" mass="32418">MENFIVTNLSFMKLFLLFVIYSFFGWIFEVAYAYTHRGYFVNRGFLFGPFCPIYGSGVILILWSVDSFKDNIILLFIASTVLTSVIEYVTSYVLEKLFNSKWWDYTEDPFNINGRICLPFSLMWGAACVLIIKIVQPIFEFLIEFIPNSVLFYSLSILIVYFICDFVLTIISLIQLNKILSQMLTSYDELMGKSKQVFSNTKTKAKDTFGTMRVKYENQFEKLNFNHIRLIKAFPTVKSNKFDVIFKEIQNKFKLLTEFNIKDKNKDNGKNSSKENQ</sequence>
<gene>
    <name evidence="1" type="ORF">rsdtw13_20330</name>
</gene>
<dbReference type="EMBL" id="BROD01000001">
    <property type="protein sequence ID" value="GKX66775.1"/>
    <property type="molecule type" value="Genomic_DNA"/>
</dbReference>
<proteinExistence type="predicted"/>
<evidence type="ECO:0000313" key="1">
    <source>
        <dbReference type="EMBL" id="GKX66775.1"/>
    </source>
</evidence>
<organism evidence="1 2">
    <name type="scientific">Inconstantimicrobium mannanitabidum</name>
    <dbReference type="NCBI Taxonomy" id="1604901"/>
    <lineage>
        <taxon>Bacteria</taxon>
        <taxon>Bacillati</taxon>
        <taxon>Bacillota</taxon>
        <taxon>Clostridia</taxon>
        <taxon>Eubacteriales</taxon>
        <taxon>Clostridiaceae</taxon>
        <taxon>Inconstantimicrobium</taxon>
    </lineage>
</organism>
<protein>
    <submittedName>
        <fullName evidence="1">Membrane protein</fullName>
    </submittedName>
</protein>
<accession>A0ACB5RCB0</accession>
<reference evidence="1" key="1">
    <citation type="journal article" date="2025" name="Int. J. Syst. Evol. Microbiol.">
        <title>Inconstantimicrobium mannanitabidum sp. nov., a novel member of the family Clostridiaceae isolated from anoxic soil under the treatment of reductive soil disinfestation.</title>
        <authorList>
            <person name="Ueki A."/>
            <person name="Tonouchi A."/>
            <person name="Honma S."/>
            <person name="Kaku N."/>
            <person name="Ueki K."/>
        </authorList>
    </citation>
    <scope>NUCLEOTIDE SEQUENCE</scope>
    <source>
        <strain evidence="1">TW13</strain>
    </source>
</reference>
<comment type="caution">
    <text evidence="1">The sequence shown here is derived from an EMBL/GenBank/DDBJ whole genome shotgun (WGS) entry which is preliminary data.</text>
</comment>